<comment type="caution">
    <text evidence="1">The sequence shown here is derived from an EMBL/GenBank/DDBJ whole genome shotgun (WGS) entry which is preliminary data.</text>
</comment>
<keyword evidence="2" id="KW-1185">Reference proteome</keyword>
<organism evidence="1 2">
    <name type="scientific">Paenibacillus mesotrionivorans</name>
    <dbReference type="NCBI Taxonomy" id="3160968"/>
    <lineage>
        <taxon>Bacteria</taxon>
        <taxon>Bacillati</taxon>
        <taxon>Bacillota</taxon>
        <taxon>Bacilli</taxon>
        <taxon>Bacillales</taxon>
        <taxon>Paenibacillaceae</taxon>
        <taxon>Paenibacillus</taxon>
    </lineage>
</organism>
<sequence length="686" mass="77192">MKRFFSYETEEVKEIRERSRRTHFSIRINMFFFSTFLLFSLLIVKLAFLQFVQGEELSAMEDRQTKEKITISPIRGNIYDLDGYPIAYTTSAESLFYQIVPKQTKEEKIALAHKIAELAATHGDPQYGALDAAEIIKRMDVGFDIAGNSAKEPSYTFQPRRVKAGLTKQEIAYVVEHQDELPGVSIVEESARVYDENTIASQLVGYLRPFSTARNQTQSYLNFYKDNPGEYLNEEFVGFDGLEFLYQDELRGKNGSKSYPVNSRSQIIGQVTITPPDKGHNLYLTLKKDVQLATENAILKQLEYMKSREAEQLKYPALGKNALAGYAVAMEVDTGRVVAMASMPDYNTNIWSKERIPTEEYNSIQFRYINGTIRERYADILDNKERGKHPSSLVPLGSTIKPLTVLLGMNEGIIGPNERYADPTTFVFGKDKSSISNSDKHNYGILTPALALQYSANTFMGEMVGNRLYMSSKYPSFPKAGNAIEVWDSYMKKFGLGQLTGSQLPGEYAGDPYYFETAKRESAQSVLIYASFGQQGRYTTLQLAQYASMLANHGKRYRPIFVDRVTTYDGQLVRHVEPELLAQEDYPAAYWKVLEDGMKQVFVTGFDGVSYSVVRKTGTSQQQVAGQFVENAVFIAYAPADKPKLAVAVVVPEGGFGSWGAAPIARQIFDAYDEHYGLYGVPKNSQ</sequence>
<gene>
    <name evidence="1" type="ORF">ACI1P1_05410</name>
</gene>
<proteinExistence type="predicted"/>
<dbReference type="EMBL" id="JBJURJ010000003">
    <property type="protein sequence ID" value="MFM9327738.1"/>
    <property type="molecule type" value="Genomic_DNA"/>
</dbReference>
<evidence type="ECO:0000313" key="2">
    <source>
        <dbReference type="Proteomes" id="UP001631969"/>
    </source>
</evidence>
<accession>A0ACC7NSU1</accession>
<name>A0ACC7NSU1_9BACL</name>
<evidence type="ECO:0000313" key="1">
    <source>
        <dbReference type="EMBL" id="MFM9327738.1"/>
    </source>
</evidence>
<protein>
    <submittedName>
        <fullName evidence="1">Peptidoglycan D,D-transpeptidase FtsI family protein</fullName>
    </submittedName>
</protein>
<reference evidence="1" key="1">
    <citation type="submission" date="2024-12" db="EMBL/GenBank/DDBJ databases">
        <authorList>
            <person name="Wu N."/>
        </authorList>
    </citation>
    <scope>NUCLEOTIDE SEQUENCE</scope>
    <source>
        <strain evidence="1">P15</strain>
    </source>
</reference>
<dbReference type="Proteomes" id="UP001631969">
    <property type="component" value="Unassembled WGS sequence"/>
</dbReference>